<name>A0A2C6KY73_9APIC</name>
<dbReference type="EMBL" id="MIGC01002545">
    <property type="protein sequence ID" value="PHJ20902.1"/>
    <property type="molecule type" value="Genomic_DNA"/>
</dbReference>
<keyword evidence="1" id="KW-0067">ATP-binding</keyword>
<feature type="compositionally biased region" description="Polar residues" evidence="2">
    <location>
        <begin position="119"/>
        <end position="136"/>
    </location>
</feature>
<dbReference type="RefSeq" id="XP_067922587.1">
    <property type="nucleotide sequence ID" value="XM_068065433.1"/>
</dbReference>
<dbReference type="PRINTS" id="PR00344">
    <property type="entry name" value="BCTRLSENSOR"/>
</dbReference>
<dbReference type="Gene3D" id="3.30.565.10">
    <property type="entry name" value="Histidine kinase-like ATPase, C-terminal domain"/>
    <property type="match status" value="1"/>
</dbReference>
<proteinExistence type="inferred from homology"/>
<evidence type="ECO:0000313" key="3">
    <source>
        <dbReference type="EMBL" id="PHJ20902.1"/>
    </source>
</evidence>
<keyword evidence="4" id="KW-1185">Reference proteome</keyword>
<comment type="similarity">
    <text evidence="1">Belongs to the PDK/BCKDK protein kinase family.</text>
</comment>
<dbReference type="InterPro" id="IPR039028">
    <property type="entry name" value="BCKD/PDK"/>
</dbReference>
<organism evidence="3 4">
    <name type="scientific">Cystoisospora suis</name>
    <dbReference type="NCBI Taxonomy" id="483139"/>
    <lineage>
        <taxon>Eukaryota</taxon>
        <taxon>Sar</taxon>
        <taxon>Alveolata</taxon>
        <taxon>Apicomplexa</taxon>
        <taxon>Conoidasida</taxon>
        <taxon>Coccidia</taxon>
        <taxon>Eucoccidiorida</taxon>
        <taxon>Eimeriorina</taxon>
        <taxon>Sarcocystidae</taxon>
        <taxon>Cystoisospora</taxon>
    </lineage>
</organism>
<comment type="subcellular location">
    <subcellularLocation>
        <location evidence="1">Mitochondrion matrix</location>
    </subcellularLocation>
</comment>
<dbReference type="InterPro" id="IPR036890">
    <property type="entry name" value="HATPase_C_sf"/>
</dbReference>
<dbReference type="OrthoDB" id="331200at2759"/>
<dbReference type="AlphaFoldDB" id="A0A2C6KY73"/>
<dbReference type="GeneID" id="94428644"/>
<dbReference type="Proteomes" id="UP000221165">
    <property type="component" value="Unassembled WGS sequence"/>
</dbReference>
<comment type="caution">
    <text evidence="3">The sequence shown here is derived from an EMBL/GenBank/DDBJ whole genome shotgun (WGS) entry which is preliminary data.</text>
</comment>
<dbReference type="SUPFAM" id="SSF55874">
    <property type="entry name" value="ATPase domain of HSP90 chaperone/DNA topoisomerase II/histidine kinase"/>
    <property type="match status" value="1"/>
</dbReference>
<dbReference type="GO" id="GO:0004740">
    <property type="term" value="F:pyruvate dehydrogenase (acetyl-transferring) kinase activity"/>
    <property type="evidence" value="ECO:0007669"/>
    <property type="project" value="TreeGrafter"/>
</dbReference>
<gene>
    <name evidence="3" type="ORF">CSUI_005256</name>
</gene>
<dbReference type="EC" id="2.7.11.-" evidence="1"/>
<keyword evidence="1 3" id="KW-0418">Kinase</keyword>
<dbReference type="InterPro" id="IPR004358">
    <property type="entry name" value="Sig_transdc_His_kin-like_C"/>
</dbReference>
<feature type="region of interest" description="Disordered" evidence="2">
    <location>
        <begin position="106"/>
        <end position="144"/>
    </location>
</feature>
<keyword evidence="1" id="KW-0496">Mitochondrion</keyword>
<dbReference type="GO" id="GO:0005759">
    <property type="term" value="C:mitochondrial matrix"/>
    <property type="evidence" value="ECO:0007669"/>
    <property type="project" value="UniProtKB-SubCell"/>
</dbReference>
<dbReference type="VEuPathDB" id="ToxoDB:CSUI_005256"/>
<feature type="compositionally biased region" description="Low complexity" evidence="2">
    <location>
        <begin position="30"/>
        <end position="39"/>
    </location>
</feature>
<dbReference type="PANTHER" id="PTHR11947">
    <property type="entry name" value="PYRUVATE DEHYDROGENASE KINASE"/>
    <property type="match status" value="1"/>
</dbReference>
<dbReference type="GO" id="GO:0010906">
    <property type="term" value="P:regulation of glucose metabolic process"/>
    <property type="evidence" value="ECO:0007669"/>
    <property type="project" value="TreeGrafter"/>
</dbReference>
<protein>
    <recommendedName>
        <fullName evidence="1">Protein-serine/threonine kinase</fullName>
        <ecNumber evidence="1">2.7.11.-</ecNumber>
    </recommendedName>
</protein>
<evidence type="ECO:0000256" key="1">
    <source>
        <dbReference type="RuleBase" id="RU366032"/>
    </source>
</evidence>
<evidence type="ECO:0000313" key="4">
    <source>
        <dbReference type="Proteomes" id="UP000221165"/>
    </source>
</evidence>
<feature type="region of interest" description="Disordered" evidence="2">
    <location>
        <begin position="12"/>
        <end position="39"/>
    </location>
</feature>
<dbReference type="GO" id="GO:0005524">
    <property type="term" value="F:ATP binding"/>
    <property type="evidence" value="ECO:0007669"/>
    <property type="project" value="UniProtKB-UniRule"/>
</dbReference>
<accession>A0A2C6KY73</accession>
<keyword evidence="1" id="KW-0808">Transferase</keyword>
<reference evidence="3 4" key="1">
    <citation type="journal article" date="2017" name="Int. J. Parasitol.">
        <title>The genome of the protozoan parasite Cystoisospora suis and a reverse vaccinology approach to identify vaccine candidates.</title>
        <authorList>
            <person name="Palmieri N."/>
            <person name="Shrestha A."/>
            <person name="Ruttkowski B."/>
            <person name="Beck T."/>
            <person name="Vogl C."/>
            <person name="Tomley F."/>
            <person name="Blake D.P."/>
            <person name="Joachim A."/>
        </authorList>
    </citation>
    <scope>NUCLEOTIDE SEQUENCE [LARGE SCALE GENOMIC DNA]</scope>
    <source>
        <strain evidence="3 4">Wien I</strain>
    </source>
</reference>
<evidence type="ECO:0000256" key="2">
    <source>
        <dbReference type="SAM" id="MobiDB-lite"/>
    </source>
</evidence>
<keyword evidence="1" id="KW-0547">Nucleotide-binding</keyword>
<sequence>MLQCIQREDKNNGYHVTGGEGGKSAEGRTRMSLSSSSLSRRMSVVQLEDEDLPPSPVRIHLVKVQGSLIIQIEDCGQGLGEEELQKIWSFAYTTADGKGLLQRLASAGGAPGDLRQKSHNTNGQQSSNQEQTSSGKQNDEIPPLAGCGVGLPMSRVHAQSLGGDIFIESAVGIGTSAYMCLTNLQDFRDRALVAPARRRLLP</sequence>